<evidence type="ECO:0008006" key="4">
    <source>
        <dbReference type="Google" id="ProtNLM"/>
    </source>
</evidence>
<dbReference type="EMBL" id="CZVW01000020">
    <property type="protein sequence ID" value="CUT04056.1"/>
    <property type="molecule type" value="Genomic_DNA"/>
</dbReference>
<protein>
    <recommendedName>
        <fullName evidence="4">DUF2157 domain-containing protein</fullName>
    </recommendedName>
</protein>
<dbReference type="AlphaFoldDB" id="A0A0P1NWU5"/>
<feature type="transmembrane region" description="Helical" evidence="1">
    <location>
        <begin position="176"/>
        <end position="193"/>
    </location>
</feature>
<proteinExistence type="predicted"/>
<feature type="transmembrane region" description="Helical" evidence="1">
    <location>
        <begin position="95"/>
        <end position="117"/>
    </location>
</feature>
<evidence type="ECO:0000313" key="2">
    <source>
        <dbReference type="EMBL" id="CUT04056.1"/>
    </source>
</evidence>
<keyword evidence="1" id="KW-0812">Transmembrane</keyword>
<accession>A0A0P1NWU5</accession>
<reference evidence="3" key="1">
    <citation type="submission" date="2015-11" db="EMBL/GenBank/DDBJ databases">
        <authorList>
            <person name="Varghese N."/>
        </authorList>
    </citation>
    <scope>NUCLEOTIDE SEQUENCE [LARGE SCALE GENOMIC DNA]</scope>
    <source>
        <strain evidence="3">JGI-23</strain>
    </source>
</reference>
<feature type="transmembrane region" description="Helical" evidence="1">
    <location>
        <begin position="62"/>
        <end position="83"/>
    </location>
</feature>
<feature type="transmembrane region" description="Helical" evidence="1">
    <location>
        <begin position="33"/>
        <end position="50"/>
    </location>
</feature>
<dbReference type="Proteomes" id="UP000199197">
    <property type="component" value="Unassembled WGS sequence"/>
</dbReference>
<evidence type="ECO:0000256" key="1">
    <source>
        <dbReference type="SAM" id="Phobius"/>
    </source>
</evidence>
<dbReference type="OrthoDB" id="9798302at2"/>
<keyword evidence="1" id="KW-1133">Transmembrane helix</keyword>
<dbReference type="RefSeq" id="WP_092350688.1">
    <property type="nucleotide sequence ID" value="NZ_CZVW01000020.1"/>
</dbReference>
<feature type="transmembrane region" description="Helical" evidence="1">
    <location>
        <begin position="152"/>
        <end position="170"/>
    </location>
</feature>
<evidence type="ECO:0000313" key="3">
    <source>
        <dbReference type="Proteomes" id="UP000199197"/>
    </source>
</evidence>
<organism evidence="2 3">
    <name type="scientific">Candidatus Chryseopegocella kryptomonas</name>
    <dbReference type="NCBI Taxonomy" id="1633643"/>
    <lineage>
        <taxon>Bacteria</taxon>
        <taxon>Pseudomonadati</taxon>
        <taxon>Candidatus Kryptoniota</taxon>
        <taxon>Candidatus Chryseopegocella</taxon>
    </lineage>
</organism>
<sequence>MQKEFERSEAQESLLSIVEAFRQMRTVLARQRVGNYLILWGLVDFAGYILTEILRDFGKYEFINFSWMVLIGFGLIGTFVITLKMIKRTRAYFPEGFYIGLIWLSLVLYGLIIWAIIKMGETRLSEIQVSLLWLNFAMLGFVLIGIFLGVEIAVIGVAVSVFSILSAVFLSEFFNISMALLCLLAFVGGGLYINKKWDIKK</sequence>
<keyword evidence="3" id="KW-1185">Reference proteome</keyword>
<name>A0A0P1NWU5_9BACT</name>
<keyword evidence="1" id="KW-0472">Membrane</keyword>
<feature type="transmembrane region" description="Helical" evidence="1">
    <location>
        <begin position="129"/>
        <end position="147"/>
    </location>
</feature>
<gene>
    <name evidence="2" type="ORF">JGI23_01625</name>
</gene>